<dbReference type="PANTHER" id="PTHR48022:SF28">
    <property type="entry name" value="MAJOR FACILITATOR SUPERFAMILY (MFS) PROFILE DOMAIN-CONTAINING PROTEIN-RELATED"/>
    <property type="match status" value="1"/>
</dbReference>
<feature type="transmembrane region" description="Helical" evidence="8">
    <location>
        <begin position="172"/>
        <end position="194"/>
    </location>
</feature>
<feature type="transmembrane region" description="Helical" evidence="8">
    <location>
        <begin position="260"/>
        <end position="283"/>
    </location>
</feature>
<dbReference type="Gene3D" id="1.20.1250.20">
    <property type="entry name" value="MFS general substrate transporter like domains"/>
    <property type="match status" value="1"/>
</dbReference>
<dbReference type="Pfam" id="PF00083">
    <property type="entry name" value="Sugar_tr"/>
    <property type="match status" value="1"/>
</dbReference>
<dbReference type="SUPFAM" id="SSF103473">
    <property type="entry name" value="MFS general substrate transporter"/>
    <property type="match status" value="1"/>
</dbReference>
<keyword evidence="5 8" id="KW-1133">Transmembrane helix</keyword>
<dbReference type="VEuPathDB" id="FungiDB:ASPZODRAFT_115447"/>
<evidence type="ECO:0000256" key="8">
    <source>
        <dbReference type="SAM" id="Phobius"/>
    </source>
</evidence>
<feature type="transmembrane region" description="Helical" evidence="8">
    <location>
        <begin position="107"/>
        <end position="128"/>
    </location>
</feature>
<dbReference type="FunFam" id="1.20.1250.20:FF:000134">
    <property type="entry name" value="MFS sugar transporter protein"/>
    <property type="match status" value="1"/>
</dbReference>
<dbReference type="AlphaFoldDB" id="A0A1L9SLH8"/>
<comment type="subcellular location">
    <subcellularLocation>
        <location evidence="1">Membrane</location>
        <topology evidence="1">Multi-pass membrane protein</topology>
    </subcellularLocation>
</comment>
<comment type="similarity">
    <text evidence="2 7">Belongs to the major facilitator superfamily. Sugar transporter (TC 2.A.1.1) family.</text>
</comment>
<keyword evidence="11" id="KW-1185">Reference proteome</keyword>
<dbReference type="PRINTS" id="PR00171">
    <property type="entry name" value="SUGRTRNSPORT"/>
</dbReference>
<feature type="transmembrane region" description="Helical" evidence="8">
    <location>
        <begin position="295"/>
        <end position="317"/>
    </location>
</feature>
<evidence type="ECO:0000256" key="4">
    <source>
        <dbReference type="ARBA" id="ARBA00022692"/>
    </source>
</evidence>
<dbReference type="GO" id="GO:0016020">
    <property type="term" value="C:membrane"/>
    <property type="evidence" value="ECO:0007669"/>
    <property type="project" value="UniProtKB-SubCell"/>
</dbReference>
<feature type="transmembrane region" description="Helical" evidence="8">
    <location>
        <begin position="354"/>
        <end position="379"/>
    </location>
</feature>
<organism evidence="10 11">
    <name type="scientific">Penicilliopsis zonata CBS 506.65</name>
    <dbReference type="NCBI Taxonomy" id="1073090"/>
    <lineage>
        <taxon>Eukaryota</taxon>
        <taxon>Fungi</taxon>
        <taxon>Dikarya</taxon>
        <taxon>Ascomycota</taxon>
        <taxon>Pezizomycotina</taxon>
        <taxon>Eurotiomycetes</taxon>
        <taxon>Eurotiomycetidae</taxon>
        <taxon>Eurotiales</taxon>
        <taxon>Aspergillaceae</taxon>
        <taxon>Penicilliopsis</taxon>
    </lineage>
</organism>
<sequence length="467" mass="51439">MPLRGNQLMAGITAACGMGFLLFGYDQGVMGGVIGSPSFVEQFNHPTNEALQQGLITGLYDLGCLIGSIASFVFAERIGRRKSIYIGAGIVTIGTILQVTAKTTSHLIVGRIVTGCGVGINTAIIPTWQAEVSPTHQRGILITVDAALIIAGLAIANWVAFGASYATSSFQWQFPIALQVVFSLDLLLTVPFLVESPRWTAHHRSLEEATTLITRLYDVSETDSIVIKTRDEIAKALEEERGGEWWEIFRNGEQQNLRRMLLGFGVLCMQQLSGINSIGYYLPVILTEYVGLSPTLSHILSSIAAVQFFLFALLPIWFIERVGRRTCMIWGALAQMMAMIFVAVGFNLPRGGPILITVMFFLFYDACALSYVPVPWMYAPEINNLKMRSKGGAIASASNWLFNGIVVTVTPSGLANIGWRYYLIWIVLNASFVPIVYFLYPETKGLSLEEIDHIFEGKRGWTQGVRV</sequence>
<feature type="transmembrane region" description="Helical" evidence="8">
    <location>
        <begin position="329"/>
        <end position="348"/>
    </location>
</feature>
<evidence type="ECO:0000256" key="1">
    <source>
        <dbReference type="ARBA" id="ARBA00004141"/>
    </source>
</evidence>
<feature type="transmembrane region" description="Helical" evidence="8">
    <location>
        <begin position="422"/>
        <end position="440"/>
    </location>
</feature>
<name>A0A1L9SLH8_9EURO</name>
<evidence type="ECO:0000256" key="6">
    <source>
        <dbReference type="ARBA" id="ARBA00023136"/>
    </source>
</evidence>
<feature type="transmembrane region" description="Helical" evidence="8">
    <location>
        <begin position="391"/>
        <end position="410"/>
    </location>
</feature>
<accession>A0A1L9SLH8</accession>
<feature type="transmembrane region" description="Helical" evidence="8">
    <location>
        <begin position="55"/>
        <end position="75"/>
    </location>
</feature>
<protein>
    <recommendedName>
        <fullName evidence="9">Major facilitator superfamily (MFS) profile domain-containing protein</fullName>
    </recommendedName>
</protein>
<keyword evidence="6 8" id="KW-0472">Membrane</keyword>
<dbReference type="NCBIfam" id="TIGR00879">
    <property type="entry name" value="SP"/>
    <property type="match status" value="1"/>
</dbReference>
<dbReference type="InterPro" id="IPR020846">
    <property type="entry name" value="MFS_dom"/>
</dbReference>
<proteinExistence type="inferred from homology"/>
<evidence type="ECO:0000313" key="11">
    <source>
        <dbReference type="Proteomes" id="UP000184188"/>
    </source>
</evidence>
<dbReference type="RefSeq" id="XP_022582540.1">
    <property type="nucleotide sequence ID" value="XM_022721106.1"/>
</dbReference>
<dbReference type="OrthoDB" id="6133115at2759"/>
<dbReference type="PROSITE" id="PS50850">
    <property type="entry name" value="MFS"/>
    <property type="match status" value="1"/>
</dbReference>
<evidence type="ECO:0000259" key="9">
    <source>
        <dbReference type="PROSITE" id="PS50850"/>
    </source>
</evidence>
<dbReference type="GeneID" id="34607571"/>
<dbReference type="Proteomes" id="UP000184188">
    <property type="component" value="Unassembled WGS sequence"/>
</dbReference>
<evidence type="ECO:0000256" key="5">
    <source>
        <dbReference type="ARBA" id="ARBA00022989"/>
    </source>
</evidence>
<keyword evidence="4 8" id="KW-0812">Transmembrane</keyword>
<reference evidence="11" key="1">
    <citation type="journal article" date="2017" name="Genome Biol.">
        <title>Comparative genomics reveals high biological diversity and specific adaptations in the industrially and medically important fungal genus Aspergillus.</title>
        <authorList>
            <person name="de Vries R.P."/>
            <person name="Riley R."/>
            <person name="Wiebenga A."/>
            <person name="Aguilar-Osorio G."/>
            <person name="Amillis S."/>
            <person name="Uchima C.A."/>
            <person name="Anderluh G."/>
            <person name="Asadollahi M."/>
            <person name="Askin M."/>
            <person name="Barry K."/>
            <person name="Battaglia E."/>
            <person name="Bayram O."/>
            <person name="Benocci T."/>
            <person name="Braus-Stromeyer S.A."/>
            <person name="Caldana C."/>
            <person name="Canovas D."/>
            <person name="Cerqueira G.C."/>
            <person name="Chen F."/>
            <person name="Chen W."/>
            <person name="Choi C."/>
            <person name="Clum A."/>
            <person name="Dos Santos R.A."/>
            <person name="Damasio A.R."/>
            <person name="Diallinas G."/>
            <person name="Emri T."/>
            <person name="Fekete E."/>
            <person name="Flipphi M."/>
            <person name="Freyberg S."/>
            <person name="Gallo A."/>
            <person name="Gournas C."/>
            <person name="Habgood R."/>
            <person name="Hainaut M."/>
            <person name="Harispe M.L."/>
            <person name="Henrissat B."/>
            <person name="Hilden K.S."/>
            <person name="Hope R."/>
            <person name="Hossain A."/>
            <person name="Karabika E."/>
            <person name="Karaffa L."/>
            <person name="Karanyi Z."/>
            <person name="Krasevec N."/>
            <person name="Kuo A."/>
            <person name="Kusch H."/>
            <person name="LaButti K."/>
            <person name="Lagendijk E.L."/>
            <person name="Lapidus A."/>
            <person name="Levasseur A."/>
            <person name="Lindquist E."/>
            <person name="Lipzen A."/>
            <person name="Logrieco A.F."/>
            <person name="MacCabe A."/>
            <person name="Maekelae M.R."/>
            <person name="Malavazi I."/>
            <person name="Melin P."/>
            <person name="Meyer V."/>
            <person name="Mielnichuk N."/>
            <person name="Miskei M."/>
            <person name="Molnar A.P."/>
            <person name="Mule G."/>
            <person name="Ngan C.Y."/>
            <person name="Orejas M."/>
            <person name="Orosz E."/>
            <person name="Ouedraogo J.P."/>
            <person name="Overkamp K.M."/>
            <person name="Park H.-S."/>
            <person name="Perrone G."/>
            <person name="Piumi F."/>
            <person name="Punt P.J."/>
            <person name="Ram A.F."/>
            <person name="Ramon A."/>
            <person name="Rauscher S."/>
            <person name="Record E."/>
            <person name="Riano-Pachon D.M."/>
            <person name="Robert V."/>
            <person name="Roehrig J."/>
            <person name="Ruller R."/>
            <person name="Salamov A."/>
            <person name="Salih N.S."/>
            <person name="Samson R.A."/>
            <person name="Sandor E."/>
            <person name="Sanguinetti M."/>
            <person name="Schuetze T."/>
            <person name="Sepcic K."/>
            <person name="Shelest E."/>
            <person name="Sherlock G."/>
            <person name="Sophianopoulou V."/>
            <person name="Squina F.M."/>
            <person name="Sun H."/>
            <person name="Susca A."/>
            <person name="Todd R.B."/>
            <person name="Tsang A."/>
            <person name="Unkles S.E."/>
            <person name="van de Wiele N."/>
            <person name="van Rossen-Uffink D."/>
            <person name="Oliveira J.V."/>
            <person name="Vesth T.C."/>
            <person name="Visser J."/>
            <person name="Yu J.-H."/>
            <person name="Zhou M."/>
            <person name="Andersen M.R."/>
            <person name="Archer D.B."/>
            <person name="Baker S.E."/>
            <person name="Benoit I."/>
            <person name="Brakhage A.A."/>
            <person name="Braus G.H."/>
            <person name="Fischer R."/>
            <person name="Frisvad J.C."/>
            <person name="Goldman G.H."/>
            <person name="Houbraken J."/>
            <person name="Oakley B."/>
            <person name="Pocsi I."/>
            <person name="Scazzocchio C."/>
            <person name="Seiboth B."/>
            <person name="vanKuyk P.A."/>
            <person name="Wortman J."/>
            <person name="Dyer P.S."/>
            <person name="Grigoriev I.V."/>
        </authorList>
    </citation>
    <scope>NUCLEOTIDE SEQUENCE [LARGE SCALE GENOMIC DNA]</scope>
    <source>
        <strain evidence="11">CBS 506.65</strain>
    </source>
</reference>
<evidence type="ECO:0000256" key="3">
    <source>
        <dbReference type="ARBA" id="ARBA00022448"/>
    </source>
</evidence>
<dbReference type="PANTHER" id="PTHR48022">
    <property type="entry name" value="PLASTIDIC GLUCOSE TRANSPORTER 4"/>
    <property type="match status" value="1"/>
</dbReference>
<gene>
    <name evidence="10" type="ORF">ASPZODRAFT_115447</name>
</gene>
<dbReference type="PROSITE" id="PS00216">
    <property type="entry name" value="SUGAR_TRANSPORT_1"/>
    <property type="match status" value="1"/>
</dbReference>
<feature type="transmembrane region" description="Helical" evidence="8">
    <location>
        <begin position="84"/>
        <end position="101"/>
    </location>
</feature>
<dbReference type="InterPro" id="IPR005828">
    <property type="entry name" value="MFS_sugar_transport-like"/>
</dbReference>
<dbReference type="EMBL" id="KV878340">
    <property type="protein sequence ID" value="OJJ48030.1"/>
    <property type="molecule type" value="Genomic_DNA"/>
</dbReference>
<evidence type="ECO:0000256" key="7">
    <source>
        <dbReference type="RuleBase" id="RU003346"/>
    </source>
</evidence>
<dbReference type="InterPro" id="IPR003663">
    <property type="entry name" value="Sugar/inositol_transpt"/>
</dbReference>
<feature type="transmembrane region" description="Helical" evidence="8">
    <location>
        <begin position="140"/>
        <end position="160"/>
    </location>
</feature>
<evidence type="ECO:0000256" key="2">
    <source>
        <dbReference type="ARBA" id="ARBA00010992"/>
    </source>
</evidence>
<keyword evidence="3 7" id="KW-0813">Transport</keyword>
<feature type="domain" description="Major facilitator superfamily (MFS) profile" evidence="9">
    <location>
        <begin position="12"/>
        <end position="444"/>
    </location>
</feature>
<dbReference type="GO" id="GO:0005351">
    <property type="term" value="F:carbohydrate:proton symporter activity"/>
    <property type="evidence" value="ECO:0007669"/>
    <property type="project" value="TreeGrafter"/>
</dbReference>
<dbReference type="InterPro" id="IPR050360">
    <property type="entry name" value="MFS_Sugar_Transporters"/>
</dbReference>
<dbReference type="InterPro" id="IPR036259">
    <property type="entry name" value="MFS_trans_sf"/>
</dbReference>
<dbReference type="InterPro" id="IPR005829">
    <property type="entry name" value="Sugar_transporter_CS"/>
</dbReference>
<evidence type="ECO:0000313" key="10">
    <source>
        <dbReference type="EMBL" id="OJJ48030.1"/>
    </source>
</evidence>
<dbReference type="PROSITE" id="PS51257">
    <property type="entry name" value="PROKAR_LIPOPROTEIN"/>
    <property type="match status" value="1"/>
</dbReference>